<dbReference type="EC" id="2.4.1.17" evidence="2"/>
<evidence type="ECO:0000256" key="3">
    <source>
        <dbReference type="ARBA" id="ARBA00022676"/>
    </source>
</evidence>
<accession>A0A915JWK9</accession>
<evidence type="ECO:0000256" key="5">
    <source>
        <dbReference type="ARBA" id="ARBA00047475"/>
    </source>
</evidence>
<evidence type="ECO:0000313" key="7">
    <source>
        <dbReference type="WBParaSite" id="nRc.2.0.1.t30463-RA"/>
    </source>
</evidence>
<reference evidence="7" key="1">
    <citation type="submission" date="2022-11" db="UniProtKB">
        <authorList>
            <consortium name="WormBaseParasite"/>
        </authorList>
    </citation>
    <scope>IDENTIFICATION</scope>
</reference>
<dbReference type="InterPro" id="IPR002213">
    <property type="entry name" value="UDP_glucos_trans"/>
</dbReference>
<evidence type="ECO:0000313" key="6">
    <source>
        <dbReference type="Proteomes" id="UP000887565"/>
    </source>
</evidence>
<comment type="similarity">
    <text evidence="1">Belongs to the UDP-glycosyltransferase family.</text>
</comment>
<evidence type="ECO:0000256" key="1">
    <source>
        <dbReference type="ARBA" id="ARBA00009995"/>
    </source>
</evidence>
<dbReference type="PANTHER" id="PTHR48043:SF145">
    <property type="entry name" value="FI06409P-RELATED"/>
    <property type="match status" value="1"/>
</dbReference>
<evidence type="ECO:0000256" key="4">
    <source>
        <dbReference type="ARBA" id="ARBA00022679"/>
    </source>
</evidence>
<dbReference type="OMA" id="ARATFWI"/>
<dbReference type="Gene3D" id="3.40.50.2000">
    <property type="entry name" value="Glycogen Phosphorylase B"/>
    <property type="match status" value="1"/>
</dbReference>
<organism evidence="6 7">
    <name type="scientific">Romanomermis culicivorax</name>
    <name type="common">Nematode worm</name>
    <dbReference type="NCBI Taxonomy" id="13658"/>
    <lineage>
        <taxon>Eukaryota</taxon>
        <taxon>Metazoa</taxon>
        <taxon>Ecdysozoa</taxon>
        <taxon>Nematoda</taxon>
        <taxon>Enoplea</taxon>
        <taxon>Dorylaimia</taxon>
        <taxon>Mermithida</taxon>
        <taxon>Mermithoidea</taxon>
        <taxon>Mermithidae</taxon>
        <taxon>Romanomermis</taxon>
    </lineage>
</organism>
<keyword evidence="3" id="KW-0328">Glycosyltransferase</keyword>
<dbReference type="SUPFAM" id="SSF53756">
    <property type="entry name" value="UDP-Glycosyltransferase/glycogen phosphorylase"/>
    <property type="match status" value="1"/>
</dbReference>
<keyword evidence="4" id="KW-0808">Transferase</keyword>
<dbReference type="CDD" id="cd03784">
    <property type="entry name" value="GT1_Gtf-like"/>
    <property type="match status" value="1"/>
</dbReference>
<dbReference type="AlphaFoldDB" id="A0A915JWK9"/>
<proteinExistence type="inferred from homology"/>
<keyword evidence="6" id="KW-1185">Reference proteome</keyword>
<dbReference type="GO" id="GO:0015020">
    <property type="term" value="F:glucuronosyltransferase activity"/>
    <property type="evidence" value="ECO:0007669"/>
    <property type="project" value="UniProtKB-EC"/>
</dbReference>
<protein>
    <recommendedName>
        <fullName evidence="2">glucuronosyltransferase</fullName>
        <ecNumber evidence="2">2.4.1.17</ecNumber>
    </recommendedName>
</protein>
<dbReference type="PANTHER" id="PTHR48043">
    <property type="entry name" value="EG:EG0003.4 PROTEIN-RELATED"/>
    <property type="match status" value="1"/>
</dbReference>
<dbReference type="Proteomes" id="UP000887565">
    <property type="component" value="Unplaced"/>
</dbReference>
<dbReference type="Pfam" id="PF00201">
    <property type="entry name" value="UDPGT"/>
    <property type="match status" value="1"/>
</dbReference>
<evidence type="ECO:0000256" key="2">
    <source>
        <dbReference type="ARBA" id="ARBA00012544"/>
    </source>
</evidence>
<name>A0A915JWK9_ROMCU</name>
<sequence>MIPLAKKLDVSRRHQISIFMESPVGQNLTFSRFGDVKIVDWPVKMYPEYHRDIENFRYELFWGRPMYKPQDMLNAWKRLSGVTRRMLNENFTEFKAQILDQKWDLVISDSLTITGLMISLFSNASLAVLHPSVPYNVDLVRRSIPDAWSYTPAMFVPKMTYDHRNLFDRVSTLWTDLMDVLVSSYADYRIIVPRFRPYHNGLSLHALSTTSNYFLYTHTEILDYSKPVTHDTISMGSSCNYEPVHLDPDLQTFIEDPSSKGTILVAFWHYIDWNNAPNSTLSHILSTLQRFPQYRIVLQFDYQKIGGHLWSAKWVPQQSLLNHPSTKLFVNHGGMKTLSETTCAGVPQIVVPFFYDQNRNGLMVEKSGCGRTFDKTNLITGRQNLGDLIQSILINDTYRKNAQRIKKLLIDRPMEPLDYEHRKLCIIIENVI</sequence>
<dbReference type="InterPro" id="IPR050271">
    <property type="entry name" value="UDP-glycosyltransferase"/>
</dbReference>
<dbReference type="WBParaSite" id="nRc.2.0.1.t30463-RA">
    <property type="protein sequence ID" value="nRc.2.0.1.t30463-RA"/>
    <property type="gene ID" value="nRc.2.0.1.g30463"/>
</dbReference>
<comment type="catalytic activity">
    <reaction evidence="5">
        <text>glucuronate acceptor + UDP-alpha-D-glucuronate = acceptor beta-D-glucuronoside + UDP + H(+)</text>
        <dbReference type="Rhea" id="RHEA:21032"/>
        <dbReference type="ChEBI" id="CHEBI:15378"/>
        <dbReference type="ChEBI" id="CHEBI:58052"/>
        <dbReference type="ChEBI" id="CHEBI:58223"/>
        <dbReference type="ChEBI" id="CHEBI:132367"/>
        <dbReference type="ChEBI" id="CHEBI:132368"/>
        <dbReference type="EC" id="2.4.1.17"/>
    </reaction>
</comment>